<dbReference type="EMBL" id="MT142396">
    <property type="protein sequence ID" value="QJA79813.1"/>
    <property type="molecule type" value="Genomic_DNA"/>
</dbReference>
<reference evidence="1" key="1">
    <citation type="submission" date="2020-03" db="EMBL/GenBank/DDBJ databases">
        <title>The deep terrestrial virosphere.</title>
        <authorList>
            <person name="Holmfeldt K."/>
            <person name="Nilsson E."/>
            <person name="Simone D."/>
            <person name="Lopez-Fernandez M."/>
            <person name="Wu X."/>
            <person name="de Brujin I."/>
            <person name="Lundin D."/>
            <person name="Andersson A."/>
            <person name="Bertilsson S."/>
            <person name="Dopson M."/>
        </authorList>
    </citation>
    <scope>NUCLEOTIDE SEQUENCE</scope>
    <source>
        <strain evidence="2">MM415A00827</strain>
        <strain evidence="1">MM415B00742</strain>
    </source>
</reference>
<proteinExistence type="predicted"/>
<dbReference type="EMBL" id="MT141478">
    <property type="protein sequence ID" value="QJA62708.1"/>
    <property type="molecule type" value="Genomic_DNA"/>
</dbReference>
<sequence length="75" mass="8760">MKTKLTIESDEPQDRQLTDAIQQSIDLYPDEDIDHQWRECFSNCNFQRHTAGRGGNHIWFARRSDGARVAILENI</sequence>
<protein>
    <submittedName>
        <fullName evidence="1">Uncharacterized protein</fullName>
    </submittedName>
</protein>
<evidence type="ECO:0000313" key="2">
    <source>
        <dbReference type="EMBL" id="QJA79813.1"/>
    </source>
</evidence>
<dbReference type="AlphaFoldDB" id="A0A6M3IZF6"/>
<organism evidence="1">
    <name type="scientific">viral metagenome</name>
    <dbReference type="NCBI Taxonomy" id="1070528"/>
    <lineage>
        <taxon>unclassified sequences</taxon>
        <taxon>metagenomes</taxon>
        <taxon>organismal metagenomes</taxon>
    </lineage>
</organism>
<accession>A0A6M3IZF6</accession>
<evidence type="ECO:0000313" key="1">
    <source>
        <dbReference type="EMBL" id="QJA62708.1"/>
    </source>
</evidence>
<name>A0A6M3IZF6_9ZZZZ</name>
<gene>
    <name evidence="2" type="ORF">MM415A00827_0006</name>
    <name evidence="1" type="ORF">MM415B00742_0048</name>
</gene>